<comment type="caution">
    <text evidence="1">The sequence shown here is derived from an EMBL/GenBank/DDBJ whole genome shotgun (WGS) entry which is preliminary data.</text>
</comment>
<reference evidence="1 2" key="1">
    <citation type="submission" date="2015-11" db="EMBL/GenBank/DDBJ databases">
        <title>Sequence of Pedobacter ginsenosidimutans.</title>
        <authorList>
            <person name="Carson E."/>
            <person name="Keyser V."/>
            <person name="Newman J."/>
            <person name="Miller J."/>
        </authorList>
    </citation>
    <scope>NUCLEOTIDE SEQUENCE [LARGE SCALE GENOMIC DNA]</scope>
    <source>
        <strain evidence="1 2">KACC 14530</strain>
    </source>
</reference>
<organism evidence="1 2">
    <name type="scientific">Pedobacter ginsenosidimutans</name>
    <dbReference type="NCBI Taxonomy" id="687842"/>
    <lineage>
        <taxon>Bacteria</taxon>
        <taxon>Pseudomonadati</taxon>
        <taxon>Bacteroidota</taxon>
        <taxon>Sphingobacteriia</taxon>
        <taxon>Sphingobacteriales</taxon>
        <taxon>Sphingobacteriaceae</taxon>
        <taxon>Pedobacter</taxon>
    </lineage>
</organism>
<evidence type="ECO:0000313" key="1">
    <source>
        <dbReference type="EMBL" id="KRT15910.1"/>
    </source>
</evidence>
<keyword evidence="2" id="KW-1185">Reference proteome</keyword>
<protein>
    <submittedName>
        <fullName evidence="1">Uncharacterized protein</fullName>
    </submittedName>
</protein>
<evidence type="ECO:0000313" key="2">
    <source>
        <dbReference type="Proteomes" id="UP000051950"/>
    </source>
</evidence>
<accession>A0A0T5VPX5</accession>
<sequence>MENSLKIFDQTYLDEYASEYNICSHERDTFSELLMAVKAGDELKLNWFAQFGEDIRQILMNSYAYRKGLVFGFGEICFDEYGWLKRPVFLDQKETELGRLDKTRWGNHSTITVGRGPNGVWCYGFSISWGTAGSCSGLSVYNKSFSSKQVAFDTALIFLKERMEEKLGDVDGGNYNQKIIKATLKDIDKYRVAQVQLSLF</sequence>
<dbReference type="RefSeq" id="WP_057932260.1">
    <property type="nucleotide sequence ID" value="NZ_LMZQ01000006.1"/>
</dbReference>
<dbReference type="AlphaFoldDB" id="A0A0T5VPX5"/>
<dbReference type="Proteomes" id="UP000051950">
    <property type="component" value="Unassembled WGS sequence"/>
</dbReference>
<proteinExistence type="predicted"/>
<dbReference type="OrthoDB" id="1099184at2"/>
<name>A0A0T5VPX5_9SPHI</name>
<dbReference type="EMBL" id="LMZQ01000006">
    <property type="protein sequence ID" value="KRT15910.1"/>
    <property type="molecule type" value="Genomic_DNA"/>
</dbReference>
<gene>
    <name evidence="1" type="ORF">ASU31_10385</name>
</gene>